<dbReference type="KEGG" id="cthr:CTHT_0015930"/>
<feature type="compositionally biased region" description="Acidic residues" evidence="13">
    <location>
        <begin position="278"/>
        <end position="290"/>
    </location>
</feature>
<evidence type="ECO:0000256" key="8">
    <source>
        <dbReference type="ARBA" id="ARBA00023163"/>
    </source>
</evidence>
<dbReference type="FunFam" id="1.10.274.30:FF:000004">
    <property type="entry name" value="Putative Chromatin modification-related protein eaf3"/>
    <property type="match status" value="1"/>
</dbReference>
<dbReference type="PANTHER" id="PTHR10880">
    <property type="entry name" value="MORTALITY FACTOR 4-LIKE PROTEIN"/>
    <property type="match status" value="1"/>
</dbReference>
<evidence type="ECO:0000256" key="9">
    <source>
        <dbReference type="ARBA" id="ARBA00023204"/>
    </source>
</evidence>
<dbReference type="PANTHER" id="PTHR10880:SF15">
    <property type="entry name" value="MSL COMPLEX SUBUNIT 3"/>
    <property type="match status" value="1"/>
</dbReference>
<comment type="subunit">
    <text evidence="3">Component of the NuA4 histone acetyltransferase complex.</text>
</comment>
<evidence type="ECO:0000259" key="14">
    <source>
        <dbReference type="Pfam" id="PF05712"/>
    </source>
</evidence>
<organism evidence="16">
    <name type="scientific">Chaetomium thermophilum (strain DSM 1495 / CBS 144.50 / IMI 039719)</name>
    <name type="common">Thermochaetoides thermophila</name>
    <dbReference type="NCBI Taxonomy" id="759272"/>
    <lineage>
        <taxon>Eukaryota</taxon>
        <taxon>Fungi</taxon>
        <taxon>Dikarya</taxon>
        <taxon>Ascomycota</taxon>
        <taxon>Pezizomycotina</taxon>
        <taxon>Sordariomycetes</taxon>
        <taxon>Sordariomycetidae</taxon>
        <taxon>Sordariales</taxon>
        <taxon>Chaetomiaceae</taxon>
        <taxon>Thermochaetoides</taxon>
    </lineage>
</organism>
<proteinExistence type="inferred from homology"/>
<evidence type="ECO:0000256" key="5">
    <source>
        <dbReference type="ARBA" id="ARBA00022763"/>
    </source>
</evidence>
<evidence type="ECO:0000256" key="3">
    <source>
        <dbReference type="ARBA" id="ARBA00011353"/>
    </source>
</evidence>
<comment type="function">
    <text evidence="11">Involved in deacetylation of histones, chromatin assembly and chromosome segregation. May act as a transcriptional oscillator, directing histone deacetylases to specific chromosomal domains. Component of the NuA4 histone acetyltransferase complex which is involved in transcriptional activation of selected genes principally by acetylation of nucleosomal histone H4 and H2A. The NuA4 complex is also involved in DNA repair.</text>
</comment>
<dbReference type="GO" id="GO:0032221">
    <property type="term" value="C:Rpd3S complex"/>
    <property type="evidence" value="ECO:0007669"/>
    <property type="project" value="TreeGrafter"/>
</dbReference>
<dbReference type="GO" id="GO:0006281">
    <property type="term" value="P:DNA repair"/>
    <property type="evidence" value="ECO:0007669"/>
    <property type="project" value="UniProtKB-KW"/>
</dbReference>
<gene>
    <name evidence="15" type="ORF">CTHT_0015930</name>
</gene>
<sequence>MSSHASHMFRTGRASAPAPITPATISALSPPTSVAPVTTTRSGRVSEPTAKTLAAADLAPSQPSPSRNNTAVSVPAPDPTPAPARRSARARTGGTNNTHPSVSARNTRQQRLTIDDATAWGPIDRTYLHKEAAWAAAVACEDYLLWLPPPNADKQVLYVTRAGKKCFDDRYVMKSQVPGKGGKEEEEENGKGIKKEKVLTAGVAKEPAFADSTERFWRAVNEAIATLQKEEDKEDEEEDGEPVPSGSNDGNNNGRKHGGDSGLDDDAPAAKRCRVDHEDQEDDEDDDDLSVESGSNTASTSVYASNSVAVSRGSISQAAVTPETNMGIDLNSDGKSCLQESSREAKKQQDEQEDDREEDASGAQAPSGSWTSHHVRRADLEFDLDPEEYFDMKEDEETFHARPSIKLPMPDHLKAMLVDDWENVTKNQQLVPLPHPHPVNEILDDYLAFERPHRQEGSAAMDILEETVAGLREYFDKCLGRILLYRFERGQYHEMHALWQNPESKHKSPLDTYGAEHLSRLLVSLPELIAQTNMDQQSVNRLREELTKFTNWFARHVVKYFVSEYENPGQDYIEAARAN</sequence>
<dbReference type="GO" id="GO:0006355">
    <property type="term" value="P:regulation of DNA-templated transcription"/>
    <property type="evidence" value="ECO:0007669"/>
    <property type="project" value="InterPro"/>
</dbReference>
<dbReference type="InterPro" id="IPR026541">
    <property type="entry name" value="MRG_dom"/>
</dbReference>
<reference evidence="15 16" key="1">
    <citation type="journal article" date="2011" name="Cell">
        <title>Insight into structure and assembly of the nuclear pore complex by utilizing the genome of a eukaryotic thermophile.</title>
        <authorList>
            <person name="Amlacher S."/>
            <person name="Sarges P."/>
            <person name="Flemming D."/>
            <person name="van Noort V."/>
            <person name="Kunze R."/>
            <person name="Devos D.P."/>
            <person name="Arumugam M."/>
            <person name="Bork P."/>
            <person name="Hurt E."/>
        </authorList>
    </citation>
    <scope>NUCLEOTIDE SEQUENCE [LARGE SCALE GENOMIC DNA]</scope>
    <source>
        <strain evidence="16">DSM 1495 / CBS 144.50 / IMI 039719</strain>
    </source>
</reference>
<keyword evidence="6" id="KW-0156">Chromatin regulator</keyword>
<keyword evidence="16" id="KW-1185">Reference proteome</keyword>
<evidence type="ECO:0000256" key="1">
    <source>
        <dbReference type="ARBA" id="ARBA00004123"/>
    </source>
</evidence>
<evidence type="ECO:0000256" key="13">
    <source>
        <dbReference type="SAM" id="MobiDB-lite"/>
    </source>
</evidence>
<feature type="compositionally biased region" description="Basic and acidic residues" evidence="13">
    <location>
        <begin position="341"/>
        <end position="350"/>
    </location>
</feature>
<dbReference type="AlphaFoldDB" id="G0S244"/>
<dbReference type="GO" id="GO:0006325">
    <property type="term" value="P:chromatin organization"/>
    <property type="evidence" value="ECO:0007669"/>
    <property type="project" value="UniProtKB-KW"/>
</dbReference>
<evidence type="ECO:0000256" key="10">
    <source>
        <dbReference type="ARBA" id="ARBA00023242"/>
    </source>
</evidence>
<evidence type="ECO:0000256" key="7">
    <source>
        <dbReference type="ARBA" id="ARBA00023015"/>
    </source>
</evidence>
<accession>G0S244</accession>
<feature type="region of interest" description="Disordered" evidence="13">
    <location>
        <begin position="1"/>
        <end position="110"/>
    </location>
</feature>
<feature type="compositionally biased region" description="Acidic residues" evidence="13">
    <location>
        <begin position="351"/>
        <end position="360"/>
    </location>
</feature>
<dbReference type="eggNOG" id="KOG3001">
    <property type="taxonomic scope" value="Eukaryota"/>
</dbReference>
<dbReference type="EMBL" id="GL988039">
    <property type="protein sequence ID" value="EGS23104.1"/>
    <property type="molecule type" value="Genomic_DNA"/>
</dbReference>
<dbReference type="InterPro" id="IPR008676">
    <property type="entry name" value="MRG"/>
</dbReference>
<dbReference type="Proteomes" id="UP000008066">
    <property type="component" value="Unassembled WGS sequence"/>
</dbReference>
<evidence type="ECO:0000256" key="11">
    <source>
        <dbReference type="ARBA" id="ARBA00057322"/>
    </source>
</evidence>
<evidence type="ECO:0000256" key="2">
    <source>
        <dbReference type="ARBA" id="ARBA00009093"/>
    </source>
</evidence>
<dbReference type="Gene3D" id="1.10.274.30">
    <property type="entry name" value="MRG domain"/>
    <property type="match status" value="1"/>
</dbReference>
<dbReference type="GeneID" id="18255631"/>
<feature type="compositionally biased region" description="Polar residues" evidence="13">
    <location>
        <begin position="292"/>
        <end position="324"/>
    </location>
</feature>
<keyword evidence="10" id="KW-0539">Nucleus</keyword>
<dbReference type="InterPro" id="IPR038217">
    <property type="entry name" value="MRG_C_sf"/>
</dbReference>
<dbReference type="STRING" id="759272.G0S244"/>
<dbReference type="RefSeq" id="XP_006692096.1">
    <property type="nucleotide sequence ID" value="XM_006692033.1"/>
</dbReference>
<name>G0S244_CHATD</name>
<dbReference type="HOGENOM" id="CLU_470898_0_0_1"/>
<comment type="similarity">
    <text evidence="2">Belongs to the MRG family.</text>
</comment>
<keyword evidence="7" id="KW-0805">Transcription regulation</keyword>
<keyword evidence="8" id="KW-0804">Transcription</keyword>
<protein>
    <recommendedName>
        <fullName evidence="4">Chromatin modification-related protein EAF3</fullName>
    </recommendedName>
    <alternativeName>
        <fullName evidence="12">Chromatin modification-related protein eaf3</fullName>
    </alternativeName>
</protein>
<dbReference type="Pfam" id="PF05712">
    <property type="entry name" value="MRG"/>
    <property type="match status" value="1"/>
</dbReference>
<feature type="compositionally biased region" description="Low complexity" evidence="13">
    <location>
        <begin position="14"/>
        <end position="40"/>
    </location>
</feature>
<comment type="subcellular location">
    <subcellularLocation>
        <location evidence="1">Nucleus</location>
    </subcellularLocation>
</comment>
<feature type="compositionally biased region" description="Acidic residues" evidence="13">
    <location>
        <begin position="232"/>
        <end position="241"/>
    </location>
</feature>
<feature type="region of interest" description="Disordered" evidence="13">
    <location>
        <begin position="226"/>
        <end position="374"/>
    </location>
</feature>
<keyword evidence="5" id="KW-0227">DNA damage</keyword>
<evidence type="ECO:0000256" key="6">
    <source>
        <dbReference type="ARBA" id="ARBA00022853"/>
    </source>
</evidence>
<evidence type="ECO:0000256" key="12">
    <source>
        <dbReference type="ARBA" id="ARBA00072864"/>
    </source>
</evidence>
<evidence type="ECO:0000256" key="4">
    <source>
        <dbReference type="ARBA" id="ARBA00018505"/>
    </source>
</evidence>
<feature type="compositionally biased region" description="Polar residues" evidence="13">
    <location>
        <begin position="96"/>
        <end position="110"/>
    </location>
</feature>
<evidence type="ECO:0000313" key="15">
    <source>
        <dbReference type="EMBL" id="EGS23104.1"/>
    </source>
</evidence>
<dbReference type="GO" id="GO:0035267">
    <property type="term" value="C:NuA4 histone acetyltransferase complex"/>
    <property type="evidence" value="ECO:0007669"/>
    <property type="project" value="TreeGrafter"/>
</dbReference>
<dbReference type="OrthoDB" id="124855at2759"/>
<evidence type="ECO:0000313" key="16">
    <source>
        <dbReference type="Proteomes" id="UP000008066"/>
    </source>
</evidence>
<keyword evidence="9" id="KW-0234">DNA repair</keyword>
<dbReference type="PROSITE" id="PS51640">
    <property type="entry name" value="MRG"/>
    <property type="match status" value="1"/>
</dbReference>
<feature type="domain" description="MRG" evidence="14">
    <location>
        <begin position="393"/>
        <end position="567"/>
    </location>
</feature>